<protein>
    <submittedName>
        <fullName evidence="1">Uncharacterized protein</fullName>
    </submittedName>
</protein>
<comment type="caution">
    <text evidence="1">The sequence shown here is derived from an EMBL/GenBank/DDBJ whole genome shotgun (WGS) entry which is preliminary data.</text>
</comment>
<dbReference type="AlphaFoldDB" id="A0A9D4JBG6"/>
<accession>A0A9D4JBG6</accession>
<proteinExistence type="predicted"/>
<dbReference type="Proteomes" id="UP000828390">
    <property type="component" value="Unassembled WGS sequence"/>
</dbReference>
<evidence type="ECO:0000313" key="1">
    <source>
        <dbReference type="EMBL" id="KAH3801877.1"/>
    </source>
</evidence>
<dbReference type="EMBL" id="JAIWYP010000007">
    <property type="protein sequence ID" value="KAH3801877.1"/>
    <property type="molecule type" value="Genomic_DNA"/>
</dbReference>
<name>A0A9D4JBG6_DREPO</name>
<gene>
    <name evidence="1" type="ORF">DPMN_155539</name>
</gene>
<reference evidence="1" key="1">
    <citation type="journal article" date="2019" name="bioRxiv">
        <title>The Genome of the Zebra Mussel, Dreissena polymorpha: A Resource for Invasive Species Research.</title>
        <authorList>
            <person name="McCartney M.A."/>
            <person name="Auch B."/>
            <person name="Kono T."/>
            <person name="Mallez S."/>
            <person name="Zhang Y."/>
            <person name="Obille A."/>
            <person name="Becker A."/>
            <person name="Abrahante J.E."/>
            <person name="Garbe J."/>
            <person name="Badalamenti J.P."/>
            <person name="Herman A."/>
            <person name="Mangelson H."/>
            <person name="Liachko I."/>
            <person name="Sullivan S."/>
            <person name="Sone E.D."/>
            <person name="Koren S."/>
            <person name="Silverstein K.A.T."/>
            <person name="Beckman K.B."/>
            <person name="Gohl D.M."/>
        </authorList>
    </citation>
    <scope>NUCLEOTIDE SEQUENCE</scope>
    <source>
        <strain evidence="1">Duluth1</strain>
        <tissue evidence="1">Whole animal</tissue>
    </source>
</reference>
<evidence type="ECO:0000313" key="2">
    <source>
        <dbReference type="Proteomes" id="UP000828390"/>
    </source>
</evidence>
<keyword evidence="2" id="KW-1185">Reference proteome</keyword>
<reference evidence="1" key="2">
    <citation type="submission" date="2020-11" db="EMBL/GenBank/DDBJ databases">
        <authorList>
            <person name="McCartney M.A."/>
            <person name="Auch B."/>
            <person name="Kono T."/>
            <person name="Mallez S."/>
            <person name="Becker A."/>
            <person name="Gohl D.M."/>
            <person name="Silverstein K.A.T."/>
            <person name="Koren S."/>
            <person name="Bechman K.B."/>
            <person name="Herman A."/>
            <person name="Abrahante J.E."/>
            <person name="Garbe J."/>
        </authorList>
    </citation>
    <scope>NUCLEOTIDE SEQUENCE</scope>
    <source>
        <strain evidence="1">Duluth1</strain>
        <tissue evidence="1">Whole animal</tissue>
    </source>
</reference>
<sequence>MSFYSTSRFMLSLLYIHKELQTPTEAGGCLRVSTLATGDCQDCCGRVDQRDTAITPTLGCKTM</sequence>
<organism evidence="1 2">
    <name type="scientific">Dreissena polymorpha</name>
    <name type="common">Zebra mussel</name>
    <name type="synonym">Mytilus polymorpha</name>
    <dbReference type="NCBI Taxonomy" id="45954"/>
    <lineage>
        <taxon>Eukaryota</taxon>
        <taxon>Metazoa</taxon>
        <taxon>Spiralia</taxon>
        <taxon>Lophotrochozoa</taxon>
        <taxon>Mollusca</taxon>
        <taxon>Bivalvia</taxon>
        <taxon>Autobranchia</taxon>
        <taxon>Heteroconchia</taxon>
        <taxon>Euheterodonta</taxon>
        <taxon>Imparidentia</taxon>
        <taxon>Neoheterodontei</taxon>
        <taxon>Myida</taxon>
        <taxon>Dreissenoidea</taxon>
        <taxon>Dreissenidae</taxon>
        <taxon>Dreissena</taxon>
    </lineage>
</organism>